<gene>
    <name evidence="1" type="ORF">ACFSXZ_27540</name>
</gene>
<dbReference type="SUPFAM" id="SSF52038">
    <property type="entry name" value="Barstar-related"/>
    <property type="match status" value="1"/>
</dbReference>
<dbReference type="EMBL" id="JBHUKR010000016">
    <property type="protein sequence ID" value="MFD2420088.1"/>
    <property type="molecule type" value="Genomic_DNA"/>
</dbReference>
<evidence type="ECO:0000313" key="2">
    <source>
        <dbReference type="Proteomes" id="UP001597417"/>
    </source>
</evidence>
<evidence type="ECO:0000313" key="1">
    <source>
        <dbReference type="EMBL" id="MFD2420088.1"/>
    </source>
</evidence>
<evidence type="ECO:0008006" key="3">
    <source>
        <dbReference type="Google" id="ProtNLM"/>
    </source>
</evidence>
<accession>A0ABW5FZ76</accession>
<proteinExistence type="predicted"/>
<reference evidence="2" key="1">
    <citation type="journal article" date="2019" name="Int. J. Syst. Evol. Microbiol.">
        <title>The Global Catalogue of Microorganisms (GCM) 10K type strain sequencing project: providing services to taxonomists for standard genome sequencing and annotation.</title>
        <authorList>
            <consortium name="The Broad Institute Genomics Platform"/>
            <consortium name="The Broad Institute Genome Sequencing Center for Infectious Disease"/>
            <person name="Wu L."/>
            <person name="Ma J."/>
        </authorList>
    </citation>
    <scope>NUCLEOTIDE SEQUENCE [LARGE SCALE GENOMIC DNA]</scope>
    <source>
        <strain evidence="2">CGMCC 4.7645</strain>
    </source>
</reference>
<dbReference type="RefSeq" id="WP_378268118.1">
    <property type="nucleotide sequence ID" value="NZ_JBHUKR010000016.1"/>
</dbReference>
<organism evidence="1 2">
    <name type="scientific">Amycolatopsis pigmentata</name>
    <dbReference type="NCBI Taxonomy" id="450801"/>
    <lineage>
        <taxon>Bacteria</taxon>
        <taxon>Bacillati</taxon>
        <taxon>Actinomycetota</taxon>
        <taxon>Actinomycetes</taxon>
        <taxon>Pseudonocardiales</taxon>
        <taxon>Pseudonocardiaceae</taxon>
        <taxon>Amycolatopsis</taxon>
    </lineage>
</organism>
<comment type="caution">
    <text evidence="1">The sequence shown here is derived from an EMBL/GenBank/DDBJ whole genome shotgun (WGS) entry which is preliminary data.</text>
</comment>
<protein>
    <recommendedName>
        <fullName evidence="3">Barstar (barnase inhibitor) domain-containing protein</fullName>
    </recommendedName>
</protein>
<name>A0ABW5FZ76_9PSEU</name>
<sequence>MVVNASLHEGARDPERAFLVELTQRLRFNELGAGNWAAFEDRLWDFLTSPESTPYAVVIDGLDALARFNTYHFLRCVHNLLSITDGAALTDSTANRQIEYFFVGEWVNGENNDRESLS</sequence>
<dbReference type="Proteomes" id="UP001597417">
    <property type="component" value="Unassembled WGS sequence"/>
</dbReference>
<dbReference type="InterPro" id="IPR035905">
    <property type="entry name" value="Barstar-like_sf"/>
</dbReference>
<keyword evidence="2" id="KW-1185">Reference proteome</keyword>